<protein>
    <submittedName>
        <fullName evidence="2">Uncharacterized protein</fullName>
    </submittedName>
</protein>
<name>A0A4S8JV39_MUSBA</name>
<dbReference type="GO" id="GO:0008017">
    <property type="term" value="F:microtubule binding"/>
    <property type="evidence" value="ECO:0007669"/>
    <property type="project" value="InterPro"/>
</dbReference>
<dbReference type="AlphaFoldDB" id="A0A4S8JV39"/>
<feature type="compositionally biased region" description="Polar residues" evidence="1">
    <location>
        <begin position="457"/>
        <end position="470"/>
    </location>
</feature>
<feature type="compositionally biased region" description="Polar residues" evidence="1">
    <location>
        <begin position="25"/>
        <end position="37"/>
    </location>
</feature>
<sequence>MEMLSLIDVSSEDDLLTSPHCGDPNDQSSSGESQVKTVKQMEQAIQESELNQLKSGKLRLRKSLDWDRDFFTSEGVLNHEELATLNSTFKKTEAYSLPTIPEDARKKAESNSTLDNDSWALENLEVDLFENVRACKQKALVNGEKALSLLHSSKKNNPVKDDEQPHGSSVKFEPFSHIKNKSHMPSERQGVNRHLHKQNSGGATVVTNVAADRTTRSKTLSKPTRVLSGATMPSMPAKTRFFPENTQIRTSNTKDKTGNVLMHKSSVISKKINEGPSSGNSKSFQSSKSTLKLVSNSSDKEKSPLKISGMTSTSRTISCPSSSGSITKKASTRTGGIIIRRNASDPAIFPNSAVKLSSSTSPSSSFDSVAAGSSSPTLFATEVSSSSPLLEGTDTDEVCSPSLKSCQNFKYGGNQLCRLRSTGSSSYDELTSESSRRNHPRSFTNKSSEAKCYGSSAKKTLTSQTSNKQPNFPKATFGTSKTDSVNKVKPSKMQDTTLAIQNKTISSDSRQTQSTVRKYRIMIS</sequence>
<evidence type="ECO:0000256" key="1">
    <source>
        <dbReference type="SAM" id="MobiDB-lite"/>
    </source>
</evidence>
<evidence type="ECO:0000313" key="3">
    <source>
        <dbReference type="Proteomes" id="UP000317650"/>
    </source>
</evidence>
<feature type="compositionally biased region" description="Low complexity" evidence="1">
    <location>
        <begin position="277"/>
        <end position="292"/>
    </location>
</feature>
<keyword evidence="3" id="KW-1185">Reference proteome</keyword>
<proteinExistence type="predicted"/>
<dbReference type="PANTHER" id="PTHR33737:SF2">
    <property type="entry name" value="OS12G0102700 PROTEIN"/>
    <property type="match status" value="1"/>
</dbReference>
<gene>
    <name evidence="2" type="ORF">C4D60_Mb05t10440</name>
</gene>
<feature type="region of interest" description="Disordered" evidence="1">
    <location>
        <begin position="270"/>
        <end position="331"/>
    </location>
</feature>
<dbReference type="EMBL" id="PYDT01000003">
    <property type="protein sequence ID" value="THU66082.1"/>
    <property type="molecule type" value="Genomic_DNA"/>
</dbReference>
<feature type="region of interest" description="Disordered" evidence="1">
    <location>
        <begin position="1"/>
        <end position="41"/>
    </location>
</feature>
<feature type="region of interest" description="Disordered" evidence="1">
    <location>
        <begin position="425"/>
        <end position="493"/>
    </location>
</feature>
<comment type="caution">
    <text evidence="2">The sequence shown here is derived from an EMBL/GenBank/DDBJ whole genome shotgun (WGS) entry which is preliminary data.</text>
</comment>
<reference evidence="2 3" key="1">
    <citation type="journal article" date="2019" name="Nat. Plants">
        <title>Genome sequencing of Musa balbisiana reveals subgenome evolution and function divergence in polyploid bananas.</title>
        <authorList>
            <person name="Yao X."/>
        </authorList>
    </citation>
    <scope>NUCLEOTIDE SEQUENCE [LARGE SCALE GENOMIC DNA]</scope>
    <source>
        <strain evidence="3">cv. DH-PKW</strain>
        <tissue evidence="2">Leaves</tissue>
    </source>
</reference>
<dbReference type="Proteomes" id="UP000317650">
    <property type="component" value="Chromosome 5"/>
</dbReference>
<dbReference type="InterPro" id="IPR045882">
    <property type="entry name" value="GPT1/2"/>
</dbReference>
<feature type="region of interest" description="Disordered" evidence="1">
    <location>
        <begin position="154"/>
        <end position="199"/>
    </location>
</feature>
<dbReference type="PANTHER" id="PTHR33737">
    <property type="entry name" value="OS05G0121800 PROTEIN"/>
    <property type="match status" value="1"/>
</dbReference>
<evidence type="ECO:0000313" key="2">
    <source>
        <dbReference type="EMBL" id="THU66082.1"/>
    </source>
</evidence>
<organism evidence="2 3">
    <name type="scientific">Musa balbisiana</name>
    <name type="common">Banana</name>
    <dbReference type="NCBI Taxonomy" id="52838"/>
    <lineage>
        <taxon>Eukaryota</taxon>
        <taxon>Viridiplantae</taxon>
        <taxon>Streptophyta</taxon>
        <taxon>Embryophyta</taxon>
        <taxon>Tracheophyta</taxon>
        <taxon>Spermatophyta</taxon>
        <taxon>Magnoliopsida</taxon>
        <taxon>Liliopsida</taxon>
        <taxon>Zingiberales</taxon>
        <taxon>Musaceae</taxon>
        <taxon>Musa</taxon>
    </lineage>
</organism>
<accession>A0A4S8JV39</accession>
<feature type="compositionally biased region" description="Low complexity" evidence="1">
    <location>
        <begin position="311"/>
        <end position="327"/>
    </location>
</feature>